<dbReference type="GO" id="GO:0003677">
    <property type="term" value="F:DNA binding"/>
    <property type="evidence" value="ECO:0007669"/>
    <property type="project" value="UniProtKB-KW"/>
</dbReference>
<dbReference type="EMBL" id="DOEK01000032">
    <property type="protein sequence ID" value="HBP30907.1"/>
    <property type="molecule type" value="Genomic_DNA"/>
</dbReference>
<gene>
    <name evidence="5" type="ORF">DD666_16005</name>
</gene>
<evidence type="ECO:0000259" key="4">
    <source>
        <dbReference type="PROSITE" id="PS51118"/>
    </source>
</evidence>
<evidence type="ECO:0000256" key="2">
    <source>
        <dbReference type="ARBA" id="ARBA00023125"/>
    </source>
</evidence>
<comment type="caution">
    <text evidence="5">The sequence shown here is derived from an EMBL/GenBank/DDBJ whole genome shotgun (WGS) entry which is preliminary data.</text>
</comment>
<dbReference type="SUPFAM" id="SSF46785">
    <property type="entry name" value="Winged helix' DNA-binding domain"/>
    <property type="match status" value="1"/>
</dbReference>
<dbReference type="InterPro" id="IPR036390">
    <property type="entry name" value="WH_DNA-bd_sf"/>
</dbReference>
<dbReference type="InterPro" id="IPR002577">
    <property type="entry name" value="HTH_HxlR"/>
</dbReference>
<dbReference type="Proteomes" id="UP000264036">
    <property type="component" value="Unassembled WGS sequence"/>
</dbReference>
<evidence type="ECO:0000256" key="1">
    <source>
        <dbReference type="ARBA" id="ARBA00023015"/>
    </source>
</evidence>
<keyword evidence="1" id="KW-0805">Transcription regulation</keyword>
<evidence type="ECO:0000256" key="3">
    <source>
        <dbReference type="ARBA" id="ARBA00023163"/>
    </source>
</evidence>
<sequence length="113" mass="13058">MTTLNLKRPITADLPDLVLTDLIQIFADKWSMPILYCLVASTEPIRYKTLLRQLAPVTEKDLSRQLRFLRFKGLVNKQISLIDASCTVYEATDRARGLRPAFESLARWLQTYK</sequence>
<proteinExistence type="predicted"/>
<dbReference type="Pfam" id="PF01638">
    <property type="entry name" value="HxlR"/>
    <property type="match status" value="1"/>
</dbReference>
<dbReference type="InterPro" id="IPR036388">
    <property type="entry name" value="WH-like_DNA-bd_sf"/>
</dbReference>
<accession>A0A356LIV7</accession>
<dbReference type="AlphaFoldDB" id="A0A356LIV7"/>
<organism evidence="5 6">
    <name type="scientific">Advenella kashmirensis</name>
    <dbReference type="NCBI Taxonomy" id="310575"/>
    <lineage>
        <taxon>Bacteria</taxon>
        <taxon>Pseudomonadati</taxon>
        <taxon>Pseudomonadota</taxon>
        <taxon>Betaproteobacteria</taxon>
        <taxon>Burkholderiales</taxon>
        <taxon>Alcaligenaceae</taxon>
    </lineage>
</organism>
<dbReference type="PROSITE" id="PS51118">
    <property type="entry name" value="HTH_HXLR"/>
    <property type="match status" value="1"/>
</dbReference>
<name>A0A356LIV7_9BURK</name>
<evidence type="ECO:0000313" key="5">
    <source>
        <dbReference type="EMBL" id="HBP30907.1"/>
    </source>
</evidence>
<keyword evidence="2" id="KW-0238">DNA-binding</keyword>
<evidence type="ECO:0000313" key="6">
    <source>
        <dbReference type="Proteomes" id="UP000264036"/>
    </source>
</evidence>
<dbReference type="PANTHER" id="PTHR33204">
    <property type="entry name" value="TRANSCRIPTIONAL REGULATOR, MARR FAMILY"/>
    <property type="match status" value="1"/>
</dbReference>
<keyword evidence="3" id="KW-0804">Transcription</keyword>
<dbReference type="Gene3D" id="1.10.10.10">
    <property type="entry name" value="Winged helix-like DNA-binding domain superfamily/Winged helix DNA-binding domain"/>
    <property type="match status" value="1"/>
</dbReference>
<reference evidence="5 6" key="1">
    <citation type="journal article" date="2018" name="Nat. Biotechnol.">
        <title>A standardized bacterial taxonomy based on genome phylogeny substantially revises the tree of life.</title>
        <authorList>
            <person name="Parks D.H."/>
            <person name="Chuvochina M."/>
            <person name="Waite D.W."/>
            <person name="Rinke C."/>
            <person name="Skarshewski A."/>
            <person name="Chaumeil P.A."/>
            <person name="Hugenholtz P."/>
        </authorList>
    </citation>
    <scope>NUCLEOTIDE SEQUENCE [LARGE SCALE GENOMIC DNA]</scope>
    <source>
        <strain evidence="5">UBA10707</strain>
    </source>
</reference>
<protein>
    <submittedName>
        <fullName evidence="5">Transcriptional regulator</fullName>
    </submittedName>
</protein>
<feature type="domain" description="HTH hxlR-type" evidence="4">
    <location>
        <begin position="14"/>
        <end position="113"/>
    </location>
</feature>